<reference evidence="8 9" key="1">
    <citation type="submission" date="2021-06" db="EMBL/GenBank/DDBJ databases">
        <authorList>
            <person name="Palmer J.M."/>
        </authorList>
    </citation>
    <scope>NUCLEOTIDE SEQUENCE [LARGE SCALE GENOMIC DNA]</scope>
    <source>
        <strain evidence="8 9">GA_2019</strain>
        <tissue evidence="8">Muscle</tissue>
    </source>
</reference>
<sequence>MQAFAPCNPTQTQQEPVDLSVSKRSSSTSSRSSTSPASPLASPPSSPSPTYSTGSRASPSTPPPTHTMSYPPMVIQSSRVMVSPLVLPLPLMYPSPIHLHPPIIMSPQVPSEEGHPPNKYAPNLPREQGIEFDVFLLSLSVFLRHTNPSVIVRTGSNHPLPAESPDTLKKRRIHRCDFSGCNKVYTKSSHLKAHRRTHTGKRPRSRTSFTFSYNCSTLRLMQGCRLSL</sequence>
<evidence type="ECO:0000313" key="8">
    <source>
        <dbReference type="EMBL" id="MEQ2170530.1"/>
    </source>
</evidence>
<feature type="compositionally biased region" description="Low complexity" evidence="6">
    <location>
        <begin position="48"/>
        <end position="59"/>
    </location>
</feature>
<dbReference type="Gene3D" id="3.30.160.60">
    <property type="entry name" value="Classic Zinc Finger"/>
    <property type="match status" value="1"/>
</dbReference>
<proteinExistence type="predicted"/>
<evidence type="ECO:0000256" key="2">
    <source>
        <dbReference type="ARBA" id="ARBA00022737"/>
    </source>
</evidence>
<dbReference type="Proteomes" id="UP001476798">
    <property type="component" value="Unassembled WGS sequence"/>
</dbReference>
<dbReference type="InterPro" id="IPR013087">
    <property type="entry name" value="Znf_C2H2_type"/>
</dbReference>
<keyword evidence="4" id="KW-0862">Zinc</keyword>
<dbReference type="PANTHER" id="PTHR23235">
    <property type="entry name" value="KRUEPPEL-LIKE TRANSCRIPTION FACTOR"/>
    <property type="match status" value="1"/>
</dbReference>
<dbReference type="EMBL" id="JAHRIO010040014">
    <property type="protein sequence ID" value="MEQ2170530.1"/>
    <property type="molecule type" value="Genomic_DNA"/>
</dbReference>
<feature type="domain" description="C2H2-type" evidence="7">
    <location>
        <begin position="174"/>
        <end position="203"/>
    </location>
</feature>
<protein>
    <recommendedName>
        <fullName evidence="7">C2H2-type domain-containing protein</fullName>
    </recommendedName>
</protein>
<dbReference type="PROSITE" id="PS50157">
    <property type="entry name" value="ZINC_FINGER_C2H2_2"/>
    <property type="match status" value="1"/>
</dbReference>
<dbReference type="SUPFAM" id="SSF57667">
    <property type="entry name" value="beta-beta-alpha zinc fingers"/>
    <property type="match status" value="1"/>
</dbReference>
<dbReference type="PROSITE" id="PS00028">
    <property type="entry name" value="ZINC_FINGER_C2H2_1"/>
    <property type="match status" value="1"/>
</dbReference>
<name>A0ABV0NGK0_9TELE</name>
<comment type="caution">
    <text evidence="8">The sequence shown here is derived from an EMBL/GenBank/DDBJ whole genome shotgun (WGS) entry which is preliminary data.</text>
</comment>
<dbReference type="SMART" id="SM00355">
    <property type="entry name" value="ZnF_C2H2"/>
    <property type="match status" value="1"/>
</dbReference>
<feature type="compositionally biased region" description="Low complexity" evidence="6">
    <location>
        <begin position="20"/>
        <end position="40"/>
    </location>
</feature>
<evidence type="ECO:0000256" key="5">
    <source>
        <dbReference type="PROSITE-ProRule" id="PRU00042"/>
    </source>
</evidence>
<evidence type="ECO:0000313" key="9">
    <source>
        <dbReference type="Proteomes" id="UP001476798"/>
    </source>
</evidence>
<keyword evidence="3 5" id="KW-0863">Zinc-finger</keyword>
<keyword evidence="9" id="KW-1185">Reference proteome</keyword>
<keyword evidence="2" id="KW-0677">Repeat</keyword>
<dbReference type="InterPro" id="IPR036236">
    <property type="entry name" value="Znf_C2H2_sf"/>
</dbReference>
<evidence type="ECO:0000256" key="4">
    <source>
        <dbReference type="ARBA" id="ARBA00022833"/>
    </source>
</evidence>
<evidence type="ECO:0000259" key="7">
    <source>
        <dbReference type="PROSITE" id="PS50157"/>
    </source>
</evidence>
<keyword evidence="1" id="KW-0479">Metal-binding</keyword>
<evidence type="ECO:0000256" key="1">
    <source>
        <dbReference type="ARBA" id="ARBA00022723"/>
    </source>
</evidence>
<evidence type="ECO:0000256" key="3">
    <source>
        <dbReference type="ARBA" id="ARBA00022771"/>
    </source>
</evidence>
<organism evidence="8 9">
    <name type="scientific">Goodea atripinnis</name>
    <dbReference type="NCBI Taxonomy" id="208336"/>
    <lineage>
        <taxon>Eukaryota</taxon>
        <taxon>Metazoa</taxon>
        <taxon>Chordata</taxon>
        <taxon>Craniata</taxon>
        <taxon>Vertebrata</taxon>
        <taxon>Euteleostomi</taxon>
        <taxon>Actinopterygii</taxon>
        <taxon>Neopterygii</taxon>
        <taxon>Teleostei</taxon>
        <taxon>Neoteleostei</taxon>
        <taxon>Acanthomorphata</taxon>
        <taxon>Ovalentaria</taxon>
        <taxon>Atherinomorphae</taxon>
        <taxon>Cyprinodontiformes</taxon>
        <taxon>Goodeidae</taxon>
        <taxon>Goodea</taxon>
    </lineage>
</organism>
<gene>
    <name evidence="8" type="ORF">GOODEAATRI_001140</name>
</gene>
<feature type="region of interest" description="Disordered" evidence="6">
    <location>
        <begin position="1"/>
        <end position="71"/>
    </location>
</feature>
<dbReference type="PANTHER" id="PTHR23235:SF120">
    <property type="entry name" value="KRUPPEL-LIKE FACTOR 15"/>
    <property type="match status" value="1"/>
</dbReference>
<accession>A0ABV0NGK0</accession>
<evidence type="ECO:0000256" key="6">
    <source>
        <dbReference type="SAM" id="MobiDB-lite"/>
    </source>
</evidence>